<dbReference type="PANTHER" id="PTHR33872:SF2">
    <property type="entry name" value="DNA POLYMERASE EPSILON CATALYTIC SUBUNIT A"/>
    <property type="match status" value="1"/>
</dbReference>
<accession>A0A6M2EPS5</accession>
<dbReference type="EMBL" id="GILB01005026">
    <property type="protein sequence ID" value="NUU85359.1"/>
    <property type="molecule type" value="Transcribed_RNA"/>
</dbReference>
<dbReference type="AlphaFoldDB" id="A0A6M2EPS5"/>
<protein>
    <submittedName>
        <fullName evidence="2">Uncharacterized protein</fullName>
    </submittedName>
</protein>
<name>A0A6M2EPS5_9ROSI</name>
<sequence>MGSLMSGWDSPVPDRESVKYQRNRSQTKGDIDAYWKSKKKTEEDHLKVFSTPSNSNQDGMHEDDGVKFQRPSSPAGTEELMDSEIEPSLAQLIKKNGWWASSIWAFLNETPELERSSNSYSPQFHIATVATSKSNNGASAV</sequence>
<dbReference type="PANTHER" id="PTHR33872">
    <property type="entry name" value="DNA POLYMERASE EPSILON CATALYTIC SUBUNIT A"/>
    <property type="match status" value="1"/>
</dbReference>
<feature type="region of interest" description="Disordered" evidence="1">
    <location>
        <begin position="1"/>
        <end position="31"/>
    </location>
</feature>
<feature type="region of interest" description="Disordered" evidence="1">
    <location>
        <begin position="48"/>
        <end position="78"/>
    </location>
</feature>
<evidence type="ECO:0000256" key="1">
    <source>
        <dbReference type="SAM" id="MobiDB-lite"/>
    </source>
</evidence>
<proteinExistence type="predicted"/>
<evidence type="ECO:0000313" key="2">
    <source>
        <dbReference type="EMBL" id="NUU85359.1"/>
    </source>
</evidence>
<reference evidence="2" key="1">
    <citation type="submission" date="2020-03" db="EMBL/GenBank/DDBJ databases">
        <authorList>
            <person name="Zhang R."/>
        </authorList>
    </citation>
    <scope>NUCLEOTIDE SEQUENCE</scope>
</reference>
<organism evidence="2">
    <name type="scientific">Populus davidiana</name>
    <dbReference type="NCBI Taxonomy" id="266767"/>
    <lineage>
        <taxon>Eukaryota</taxon>
        <taxon>Viridiplantae</taxon>
        <taxon>Streptophyta</taxon>
        <taxon>Embryophyta</taxon>
        <taxon>Tracheophyta</taxon>
        <taxon>Spermatophyta</taxon>
        <taxon>Magnoliopsida</taxon>
        <taxon>eudicotyledons</taxon>
        <taxon>Gunneridae</taxon>
        <taxon>Pentapetalae</taxon>
        <taxon>rosids</taxon>
        <taxon>fabids</taxon>
        <taxon>Malpighiales</taxon>
        <taxon>Salicaceae</taxon>
        <taxon>Saliceae</taxon>
        <taxon>Populus</taxon>
    </lineage>
</organism>